<dbReference type="Proteomes" id="UP000218554">
    <property type="component" value="Chromosome"/>
</dbReference>
<evidence type="ECO:0000313" key="1">
    <source>
        <dbReference type="EMBL" id="BAU74162.1"/>
    </source>
</evidence>
<organism evidence="1 2">
    <name type="scientific">Metapseudomonas furukawaii</name>
    <name type="common">Pseudomonas furukawaii</name>
    <dbReference type="NCBI Taxonomy" id="1149133"/>
    <lineage>
        <taxon>Bacteria</taxon>
        <taxon>Pseudomonadati</taxon>
        <taxon>Pseudomonadota</taxon>
        <taxon>Gammaproteobacteria</taxon>
        <taxon>Pseudomonadales</taxon>
        <taxon>Pseudomonadaceae</taxon>
        <taxon>Metapseudomonas</taxon>
    </lineage>
</organism>
<proteinExistence type="predicted"/>
<keyword evidence="2" id="KW-1185">Reference proteome</keyword>
<evidence type="ECO:0000313" key="2">
    <source>
        <dbReference type="Proteomes" id="UP000218554"/>
    </source>
</evidence>
<dbReference type="NCBIfam" id="NF047389">
    <property type="entry name" value="ATPase_Sll1717"/>
    <property type="match status" value="1"/>
</dbReference>
<dbReference type="KEGG" id="pfuw:KF707C_24740"/>
<protein>
    <submittedName>
        <fullName evidence="1">Uncharacterized protein</fullName>
    </submittedName>
</protein>
<dbReference type="RefSeq" id="WP_003454983.1">
    <property type="nucleotide sequence ID" value="NZ_AJMR01000219.1"/>
</dbReference>
<reference evidence="2" key="1">
    <citation type="submission" date="2015-05" db="EMBL/GenBank/DDBJ databases">
        <title>Draft genome sequencing of a biphenyl-degrading bacterium, Pseudomonas balearica KF707 (=NBRC110670).</title>
        <authorList>
            <person name="Kimura N."/>
            <person name="Hirose J."/>
            <person name="Watanabe T."/>
            <person name="Suenaga H."/>
            <person name="Fujihara H."/>
            <person name="Noguchi M."/>
            <person name="Hashimoto M."/>
            <person name="Shimodaira J."/>
            <person name="Tsuchikane K."/>
            <person name="Hosoyama A."/>
            <person name="Yamazoe A."/>
            <person name="Fujita N."/>
            <person name="Furukawa K."/>
        </authorList>
    </citation>
    <scope>NUCLEOTIDE SEQUENCE [LARGE SCALE GENOMIC DNA]</scope>
    <source>
        <strain evidence="2">DSM 10086 / NBRC 110670 / KF707</strain>
    </source>
</reference>
<gene>
    <name evidence="1" type="ORF">KF707C_24740</name>
</gene>
<name>A0AAD1BZU6_METFU</name>
<sequence>MSLIYKLGLSGNPFENYTAETEPDIGEYAVRPPYLESISARARKLSSFILFGDRGAGKSATRLTVFKEIWGSKDSDKPFIVNLTDFSSIIEIFKKDKLSEKEIIFLAAYNTIEQMLAWLASLNESDRSAKLSSLTKEQRSLIMALVQGFYLSKEEMDREHSTAETFRLLDSTWQTKAVVWTTQRGETISKIIAEAVALFSRRVTEDDSLEISEPAEKLLKSLIGDSPNAPRAILHKLVELAQIFGFTGVCMLVDKLDETAATMKSAESTAKLIHPLLSHIQLLEVVGFSWIFFIWRNVTTHFNGKHEVRLDKIPSSNIVWGQIQLREMLDKRVEFFSSGALNFSQLFEPETDMEQVYNLLLTHSINSPRELIKIIDIIIREHDINEPDTSLTLNSVNAGINKYCIETIDTWHAPKILQQIYRLGKTPFINQDVQTTFKIGDQGARVKIKTWEDAGLVKQSGTLPSSAGGKQVYRYVISDPRVIRIIENTLDPSVGIEFDEFAEEPSDD</sequence>
<dbReference type="InterPro" id="IPR059206">
    <property type="entry name" value="Sll1717-like"/>
</dbReference>
<reference evidence="1 2" key="2">
    <citation type="journal article" date="2017" name="Int. J. Syst. Evol. Microbiol.">
        <title>Pseudomonas furukawaii sp. nov., a polychlorinated biphenyl-degrading bacterium isolated from biphenyl-contaminated soil in Japan.</title>
        <authorList>
            <person name="Kimura N."/>
            <person name="Watanabe T."/>
            <person name="Suenaga H."/>
            <person name="Fujihara H."/>
            <person name="Futagami T."/>
            <person name="Goto M."/>
            <person name="Hanada S."/>
            <person name="Hirose J."/>
        </authorList>
    </citation>
    <scope>NUCLEOTIDE SEQUENCE [LARGE SCALE GENOMIC DNA]</scope>
    <source>
        <strain evidence="2">DSM 10086 / NBRC 110670 / KF707</strain>
    </source>
</reference>
<dbReference type="AlphaFoldDB" id="A0AAD1BZU6"/>
<accession>A0AAD1BZU6</accession>
<dbReference type="EMBL" id="AP014862">
    <property type="protein sequence ID" value="BAU74162.1"/>
    <property type="molecule type" value="Genomic_DNA"/>
</dbReference>